<dbReference type="SUPFAM" id="SSF56235">
    <property type="entry name" value="N-terminal nucleophile aminohydrolases (Ntn hydrolases)"/>
    <property type="match status" value="1"/>
</dbReference>
<organism evidence="1">
    <name type="scientific">marine metagenome</name>
    <dbReference type="NCBI Taxonomy" id="408172"/>
    <lineage>
        <taxon>unclassified sequences</taxon>
        <taxon>metagenomes</taxon>
        <taxon>ecological metagenomes</taxon>
    </lineage>
</organism>
<accession>A0A381PB19</accession>
<proteinExistence type="predicted"/>
<dbReference type="InterPro" id="IPR029055">
    <property type="entry name" value="Ntn_hydrolases_N"/>
</dbReference>
<name>A0A381PB19_9ZZZZ</name>
<dbReference type="EMBL" id="UINC01000917">
    <property type="protein sequence ID" value="SUZ63507.1"/>
    <property type="molecule type" value="Genomic_DNA"/>
</dbReference>
<dbReference type="PANTHER" id="PTHR39328">
    <property type="entry name" value="BLL2871 PROTEIN"/>
    <property type="match status" value="1"/>
</dbReference>
<evidence type="ECO:0000313" key="1">
    <source>
        <dbReference type="EMBL" id="SUZ63507.1"/>
    </source>
</evidence>
<reference evidence="1" key="1">
    <citation type="submission" date="2018-05" db="EMBL/GenBank/DDBJ databases">
        <authorList>
            <person name="Lanie J.A."/>
            <person name="Ng W.-L."/>
            <person name="Kazmierczak K.M."/>
            <person name="Andrzejewski T.M."/>
            <person name="Davidsen T.M."/>
            <person name="Wayne K.J."/>
            <person name="Tettelin H."/>
            <person name="Glass J.I."/>
            <person name="Rusch D."/>
            <person name="Podicherti R."/>
            <person name="Tsui H.-C.T."/>
            <person name="Winkler M.E."/>
        </authorList>
    </citation>
    <scope>NUCLEOTIDE SEQUENCE</scope>
</reference>
<dbReference type="PANTHER" id="PTHR39328:SF1">
    <property type="entry name" value="BLL2871 PROTEIN"/>
    <property type="match status" value="1"/>
</dbReference>
<dbReference type="Pfam" id="PF06267">
    <property type="entry name" value="DUF1028"/>
    <property type="match status" value="1"/>
</dbReference>
<gene>
    <name evidence="1" type="ORF">METZ01_LOCUS16361</name>
</gene>
<protein>
    <recommendedName>
        <fullName evidence="2">DUF1028 domain-containing protein</fullName>
    </recommendedName>
</protein>
<dbReference type="AlphaFoldDB" id="A0A381PB19"/>
<dbReference type="InterPro" id="IPR010430">
    <property type="entry name" value="DUF1028"/>
</dbReference>
<sequence length="258" mass="27794">MNMQIIRGRYVLVVALLVWATFGVLRAGSDDQQFDPVATFSILGFDPETGEIGGAVQSRVFSVGNGVLWAEADVGVVATQAIVDVRYGPRGLALLRAGLSSAATVKALWEDDPDPDPERWTKQGRQFAVMDATGNYAAFTGPKASAWAGHLGGEYTTAQGNILASEMVVANMVEAFEQTAGHLSYRLMEALDAGQAAGGDTRGMQSAAMIIVKKDAGVWLNNDVVLRLQVDDSSDPLKELRRLVDIAGKQRERIQLRR</sequence>
<evidence type="ECO:0008006" key="2">
    <source>
        <dbReference type="Google" id="ProtNLM"/>
    </source>
</evidence>
<dbReference type="Gene3D" id="3.60.20.10">
    <property type="entry name" value="Glutamine Phosphoribosylpyrophosphate, subunit 1, domain 1"/>
    <property type="match status" value="1"/>
</dbReference>